<gene>
    <name evidence="2" type="ORF">SAMN05880501_10689</name>
</gene>
<keyword evidence="1" id="KW-0175">Coiled coil</keyword>
<feature type="coiled-coil region" evidence="1">
    <location>
        <begin position="11"/>
        <end position="45"/>
    </location>
</feature>
<evidence type="ECO:0000313" key="3">
    <source>
        <dbReference type="Proteomes" id="UP000219636"/>
    </source>
</evidence>
<reference evidence="3" key="1">
    <citation type="submission" date="2017-08" db="EMBL/GenBank/DDBJ databases">
        <authorList>
            <person name="Varghese N."/>
            <person name="Submissions S."/>
        </authorList>
    </citation>
    <scope>NUCLEOTIDE SEQUENCE [LARGE SCALE GENOMIC DNA]</scope>
    <source>
        <strain evidence="3">JC22</strain>
    </source>
</reference>
<evidence type="ECO:0000313" key="2">
    <source>
        <dbReference type="EMBL" id="SOC11134.1"/>
    </source>
</evidence>
<dbReference type="AlphaFoldDB" id="A0A285SXD9"/>
<dbReference type="EMBL" id="OBMQ01000006">
    <property type="protein sequence ID" value="SOC11134.1"/>
    <property type="molecule type" value="Genomic_DNA"/>
</dbReference>
<keyword evidence="3" id="KW-1185">Reference proteome</keyword>
<accession>A0A285SXD9</accession>
<proteinExistence type="predicted"/>
<organism evidence="2 3">
    <name type="scientific">Ureibacillus xyleni</name>
    <dbReference type="NCBI Taxonomy" id="614648"/>
    <lineage>
        <taxon>Bacteria</taxon>
        <taxon>Bacillati</taxon>
        <taxon>Bacillota</taxon>
        <taxon>Bacilli</taxon>
        <taxon>Bacillales</taxon>
        <taxon>Caryophanaceae</taxon>
        <taxon>Ureibacillus</taxon>
    </lineage>
</organism>
<dbReference type="Proteomes" id="UP000219636">
    <property type="component" value="Unassembled WGS sequence"/>
</dbReference>
<name>A0A285SXD9_9BACL</name>
<sequence length="51" mass="6158">MKNENNKQIKDTEEERKIKALKAEIERLEMENAYLKKLNALVQEKSRKNRI</sequence>
<dbReference type="RefSeq" id="WP_097073591.1">
    <property type="nucleotide sequence ID" value="NZ_OBMQ01000006.1"/>
</dbReference>
<evidence type="ECO:0000256" key="1">
    <source>
        <dbReference type="SAM" id="Coils"/>
    </source>
</evidence>
<protein>
    <submittedName>
        <fullName evidence="2">Uncharacterized protein</fullName>
    </submittedName>
</protein>